<reference evidence="4 5" key="1">
    <citation type="submission" date="2024-04" db="EMBL/GenBank/DDBJ databases">
        <title>Tritrichomonas musculus Genome.</title>
        <authorList>
            <person name="Alves-Ferreira E."/>
            <person name="Grigg M."/>
            <person name="Lorenzi H."/>
            <person name="Galac M."/>
        </authorList>
    </citation>
    <scope>NUCLEOTIDE SEQUENCE [LARGE SCALE GENOMIC DNA]</scope>
    <source>
        <strain evidence="4 5">EAF2021</strain>
    </source>
</reference>
<organism evidence="4 5">
    <name type="scientific">Tritrichomonas musculus</name>
    <dbReference type="NCBI Taxonomy" id="1915356"/>
    <lineage>
        <taxon>Eukaryota</taxon>
        <taxon>Metamonada</taxon>
        <taxon>Parabasalia</taxon>
        <taxon>Tritrichomonadida</taxon>
        <taxon>Tritrichomonadidae</taxon>
        <taxon>Tritrichomonas</taxon>
    </lineage>
</organism>
<dbReference type="Proteomes" id="UP001470230">
    <property type="component" value="Unassembled WGS sequence"/>
</dbReference>
<proteinExistence type="predicted"/>
<dbReference type="InterPro" id="IPR000408">
    <property type="entry name" value="Reg_chr_condens"/>
</dbReference>
<evidence type="ECO:0000313" key="4">
    <source>
        <dbReference type="EMBL" id="KAK8884808.1"/>
    </source>
</evidence>
<dbReference type="InterPro" id="IPR051553">
    <property type="entry name" value="Ran_GTPase-activating"/>
</dbReference>
<dbReference type="InterPro" id="IPR009091">
    <property type="entry name" value="RCC1/BLIP-II"/>
</dbReference>
<sequence length="538" mass="61115">MSFYFYGGDNTPKDAPITLNNKSNINAPMISPPAYLFYPEKEPILDVSLGPDYSFVLYENQSLYGFGNLKSLLGDILDQLNISETGKITFNFNNKCTFTSILTGKNFLALLTDDGCVAYAIKDQKVGYFQNKRYYISEIKGDSVLLFIDAHKNLLVYDQKTQKFFNVSIPNVIDATSYRLSGRIVITVIDSSGTAYEYINNSEGDVLDIINDIEFSQIQFPQSFNIHFVERVFAKNESVFYVADAQENNSTPSGFYVFAKGCNKFGMLGIGSQSDFVSNLKQVKSYTNQRNLRKIAIGENHTIFLTTKNYFFAVGNNESGQLLLENSDNPKYKVKLNDIWCGGNRTIFKVDETSPYLEFLDKNEWTFHFPSDTDSAINKKDKYIFELESKLKNSSQVIDSMERKIDRLTKLFETKIGKIDFEDYSEEENNENNNNNSAANNNNNNDAASNDINLIDNDYAAFAAFRNTDNSNSTDPLQDKLVKKFLNKMNDEDADVVSRLITKTHLVDYFTDINTDPSKNEELQKLISKTNVMSSLFT</sequence>
<keyword evidence="2" id="KW-0175">Coiled coil</keyword>
<dbReference type="EMBL" id="JAPFFF010000008">
    <property type="protein sequence ID" value="KAK8884808.1"/>
    <property type="molecule type" value="Genomic_DNA"/>
</dbReference>
<comment type="caution">
    <text evidence="4">The sequence shown here is derived from an EMBL/GenBank/DDBJ whole genome shotgun (WGS) entry which is preliminary data.</text>
</comment>
<evidence type="ECO:0000256" key="2">
    <source>
        <dbReference type="SAM" id="Coils"/>
    </source>
</evidence>
<protein>
    <submittedName>
        <fullName evidence="4">Uncharacterized protein</fullName>
    </submittedName>
</protein>
<keyword evidence="5" id="KW-1185">Reference proteome</keyword>
<accession>A0ABR2K229</accession>
<feature type="compositionally biased region" description="Low complexity" evidence="3">
    <location>
        <begin position="431"/>
        <end position="445"/>
    </location>
</feature>
<feature type="coiled-coil region" evidence="2">
    <location>
        <begin position="384"/>
        <end position="411"/>
    </location>
</feature>
<dbReference type="PROSITE" id="PS50012">
    <property type="entry name" value="RCC1_3"/>
    <property type="match status" value="1"/>
</dbReference>
<name>A0ABR2K229_9EUKA</name>
<evidence type="ECO:0000313" key="5">
    <source>
        <dbReference type="Proteomes" id="UP001470230"/>
    </source>
</evidence>
<dbReference type="Pfam" id="PF13540">
    <property type="entry name" value="RCC1_2"/>
    <property type="match status" value="1"/>
</dbReference>
<dbReference type="Gene3D" id="2.130.10.30">
    <property type="entry name" value="Regulator of chromosome condensation 1/beta-lactamase-inhibitor protein II"/>
    <property type="match status" value="1"/>
</dbReference>
<dbReference type="SUPFAM" id="SSF50985">
    <property type="entry name" value="RCC1/BLIP-II"/>
    <property type="match status" value="1"/>
</dbReference>
<evidence type="ECO:0000256" key="1">
    <source>
        <dbReference type="PROSITE-ProRule" id="PRU00235"/>
    </source>
</evidence>
<evidence type="ECO:0000256" key="3">
    <source>
        <dbReference type="SAM" id="MobiDB-lite"/>
    </source>
</evidence>
<feature type="repeat" description="RCC1" evidence="1">
    <location>
        <begin position="255"/>
        <end position="308"/>
    </location>
</feature>
<dbReference type="PANTHER" id="PTHR45982:SF1">
    <property type="entry name" value="REGULATOR OF CHROMOSOME CONDENSATION"/>
    <property type="match status" value="1"/>
</dbReference>
<dbReference type="PANTHER" id="PTHR45982">
    <property type="entry name" value="REGULATOR OF CHROMOSOME CONDENSATION"/>
    <property type="match status" value="1"/>
</dbReference>
<gene>
    <name evidence="4" type="ORF">M9Y10_043928</name>
</gene>
<feature type="region of interest" description="Disordered" evidence="3">
    <location>
        <begin position="423"/>
        <end position="445"/>
    </location>
</feature>